<evidence type="ECO:0000256" key="10">
    <source>
        <dbReference type="ARBA" id="ARBA00023004"/>
    </source>
</evidence>
<comment type="caution">
    <text evidence="16">The sequence shown here is derived from an EMBL/GenBank/DDBJ whole genome shotgun (WGS) entry which is preliminary data.</text>
</comment>
<dbReference type="Gene3D" id="1.10.630.10">
    <property type="entry name" value="Cytochrome P450"/>
    <property type="match status" value="1"/>
</dbReference>
<comment type="similarity">
    <text evidence="4">Belongs to the cytochrome P450 family.</text>
</comment>
<dbReference type="Proteomes" id="UP000188533">
    <property type="component" value="Unassembled WGS sequence"/>
</dbReference>
<feature type="transmembrane region" description="Helical" evidence="15">
    <location>
        <begin position="206"/>
        <end position="227"/>
    </location>
</feature>
<dbReference type="InterPro" id="IPR001128">
    <property type="entry name" value="Cyt_P450"/>
</dbReference>
<evidence type="ECO:0000256" key="3">
    <source>
        <dbReference type="ARBA" id="ARBA00005179"/>
    </source>
</evidence>
<keyword evidence="6 15" id="KW-0812">Transmembrane</keyword>
<evidence type="ECO:0000313" key="17">
    <source>
        <dbReference type="Proteomes" id="UP000188533"/>
    </source>
</evidence>
<dbReference type="SUPFAM" id="SSF48264">
    <property type="entry name" value="Cytochrome P450"/>
    <property type="match status" value="1"/>
</dbReference>
<dbReference type="GO" id="GO:0016020">
    <property type="term" value="C:membrane"/>
    <property type="evidence" value="ECO:0007669"/>
    <property type="project" value="UniProtKB-SubCell"/>
</dbReference>
<keyword evidence="13" id="KW-0325">Glycoprotein</keyword>
<evidence type="ECO:0000256" key="12">
    <source>
        <dbReference type="ARBA" id="ARBA00023136"/>
    </source>
</evidence>
<keyword evidence="9" id="KW-0560">Oxidoreductase</keyword>
<keyword evidence="5 14" id="KW-0349">Heme</keyword>
<evidence type="ECO:0000256" key="1">
    <source>
        <dbReference type="ARBA" id="ARBA00001971"/>
    </source>
</evidence>
<dbReference type="InterPro" id="IPR036396">
    <property type="entry name" value="Cyt_P450_sf"/>
</dbReference>
<evidence type="ECO:0000256" key="15">
    <source>
        <dbReference type="SAM" id="Phobius"/>
    </source>
</evidence>
<evidence type="ECO:0000313" key="16">
    <source>
        <dbReference type="EMBL" id="GAW04363.1"/>
    </source>
</evidence>
<evidence type="ECO:0000256" key="5">
    <source>
        <dbReference type="ARBA" id="ARBA00022617"/>
    </source>
</evidence>
<evidence type="ECO:0000256" key="4">
    <source>
        <dbReference type="ARBA" id="ARBA00010617"/>
    </source>
</evidence>
<protein>
    <submittedName>
        <fullName evidence="16">Cytochrome p450</fullName>
    </submittedName>
</protein>
<dbReference type="GO" id="GO:0020037">
    <property type="term" value="F:heme binding"/>
    <property type="evidence" value="ECO:0007669"/>
    <property type="project" value="InterPro"/>
</dbReference>
<accession>A0A1Q3EAV8</accession>
<organism evidence="16 17">
    <name type="scientific">Lentinula edodes</name>
    <name type="common">Shiitake mushroom</name>
    <name type="synonym">Lentinus edodes</name>
    <dbReference type="NCBI Taxonomy" id="5353"/>
    <lineage>
        <taxon>Eukaryota</taxon>
        <taxon>Fungi</taxon>
        <taxon>Dikarya</taxon>
        <taxon>Basidiomycota</taxon>
        <taxon>Agaricomycotina</taxon>
        <taxon>Agaricomycetes</taxon>
        <taxon>Agaricomycetidae</taxon>
        <taxon>Agaricales</taxon>
        <taxon>Marasmiineae</taxon>
        <taxon>Omphalotaceae</taxon>
        <taxon>Lentinula</taxon>
    </lineage>
</organism>
<dbReference type="Pfam" id="PF00067">
    <property type="entry name" value="p450"/>
    <property type="match status" value="1"/>
</dbReference>
<name>A0A1Q3EAV8_LENED</name>
<dbReference type="AlphaFoldDB" id="A0A1Q3EAV8"/>
<dbReference type="PRINTS" id="PR00463">
    <property type="entry name" value="EP450I"/>
</dbReference>
<dbReference type="PANTHER" id="PTHR46300">
    <property type="entry name" value="P450, PUTATIVE (EUROFUNG)-RELATED-RELATED"/>
    <property type="match status" value="1"/>
</dbReference>
<evidence type="ECO:0000256" key="9">
    <source>
        <dbReference type="ARBA" id="ARBA00023002"/>
    </source>
</evidence>
<keyword evidence="12 15" id="KW-0472">Membrane</keyword>
<dbReference type="Gene3D" id="1.10.3210.10">
    <property type="entry name" value="Hypothetical protein af1432"/>
    <property type="match status" value="1"/>
</dbReference>
<proteinExistence type="inferred from homology"/>
<dbReference type="InterPro" id="IPR050364">
    <property type="entry name" value="Cytochrome_P450_fung"/>
</dbReference>
<evidence type="ECO:0000256" key="2">
    <source>
        <dbReference type="ARBA" id="ARBA00004167"/>
    </source>
</evidence>
<dbReference type="STRING" id="5353.A0A1Q3EAV8"/>
<sequence>MTSHTVQGGSTSLESIRIIDHLFGILEEYGQGDYIGEPAQTMQLTIVVLDQQYWLLSFMIAVKYFPNISSMLKSTPLRFCSTPSSPEIGTNMLLPSGESVGKHGHDIIGGLYLASLGFPPEVWELVRDHVVAKRYLTAVEEGYHHALSEASKLSLGFQGGPFSHSEIKNFEQDPLFFEKVQMRRFDDAAKIVGKHQEGWYINITRFYMELFVLLCITLVLILLGMGLNSRRWVNKKLPPGPRGLPILGNIFQLGTGSVWLAFDELKSRYGPIVYLNMAGQNTIVLNHKAAAIELLERRSAIYSDRPRFIVAEYLGSQSVMPFTRYGKLWKAMRRAGHRVLHARASTKYQPVQIQESIILTHDLLCNTSSPLLTKIHNSASTMCHQLIARHNHNFLHLIAAYPGAHLVEAVPILDYLPSAMAKWKREAQRDSQHITAVVEQYYNDAVRNDLQQATLCAGLATDQVATGLSDIENAWVAATLAAGALETTSISLSFFLYAMSQHQNVQQQAQIELDRVVGQSRTPNFVDMAQLPYVRAIVKEVLRWQPAVPLAVPHVVMEDDWYEGYFIPKGTTIIPNFRPERFLQQHDSGMNAQIFTLRAEYEKDDGHCAYGFGRRACAGRHVADNALFINICTILWALHIEPEIHTNIRSREEVKDMLK</sequence>
<evidence type="ECO:0000256" key="8">
    <source>
        <dbReference type="ARBA" id="ARBA00022989"/>
    </source>
</evidence>
<dbReference type="GO" id="GO:0005506">
    <property type="term" value="F:iron ion binding"/>
    <property type="evidence" value="ECO:0007669"/>
    <property type="project" value="InterPro"/>
</dbReference>
<dbReference type="GO" id="GO:0004497">
    <property type="term" value="F:monooxygenase activity"/>
    <property type="evidence" value="ECO:0007669"/>
    <property type="project" value="UniProtKB-KW"/>
</dbReference>
<gene>
    <name evidence="16" type="ORF">LENED_006144</name>
</gene>
<reference evidence="16 17" key="1">
    <citation type="submission" date="2016-08" db="EMBL/GenBank/DDBJ databases">
        <authorList>
            <consortium name="Lentinula edodes genome sequencing consortium"/>
            <person name="Sakamoto Y."/>
            <person name="Nakade K."/>
            <person name="Sato S."/>
            <person name="Yoshida Y."/>
            <person name="Miyazaki K."/>
            <person name="Natsume S."/>
            <person name="Konno N."/>
        </authorList>
    </citation>
    <scope>NUCLEOTIDE SEQUENCE [LARGE SCALE GENOMIC DNA]</scope>
    <source>
        <strain evidence="16 17">NBRC 111202</strain>
    </source>
</reference>
<keyword evidence="7 14" id="KW-0479">Metal-binding</keyword>
<comment type="cofactor">
    <cofactor evidence="1 14">
        <name>heme</name>
        <dbReference type="ChEBI" id="CHEBI:30413"/>
    </cofactor>
</comment>
<keyword evidence="17" id="KW-1185">Reference proteome</keyword>
<comment type="subcellular location">
    <subcellularLocation>
        <location evidence="2">Membrane</location>
        <topology evidence="2">Single-pass membrane protein</topology>
    </subcellularLocation>
</comment>
<feature type="binding site" description="axial binding residue" evidence="14">
    <location>
        <position position="617"/>
    </location>
    <ligand>
        <name>heme</name>
        <dbReference type="ChEBI" id="CHEBI:30413"/>
    </ligand>
    <ligandPart>
        <name>Fe</name>
        <dbReference type="ChEBI" id="CHEBI:18248"/>
    </ligandPart>
</feature>
<keyword evidence="11" id="KW-0503">Monooxygenase</keyword>
<dbReference type="PANTHER" id="PTHR46300:SF2">
    <property type="entry name" value="CYTOCHROME P450 MONOOXYGENASE ALNH-RELATED"/>
    <property type="match status" value="1"/>
</dbReference>
<keyword evidence="8 15" id="KW-1133">Transmembrane helix</keyword>
<evidence type="ECO:0000256" key="7">
    <source>
        <dbReference type="ARBA" id="ARBA00022723"/>
    </source>
</evidence>
<dbReference type="GO" id="GO:0016705">
    <property type="term" value="F:oxidoreductase activity, acting on paired donors, with incorporation or reduction of molecular oxygen"/>
    <property type="evidence" value="ECO:0007669"/>
    <property type="project" value="InterPro"/>
</dbReference>
<dbReference type="InterPro" id="IPR002401">
    <property type="entry name" value="Cyt_P450_E_grp-I"/>
</dbReference>
<evidence type="ECO:0000256" key="14">
    <source>
        <dbReference type="PIRSR" id="PIRSR602401-1"/>
    </source>
</evidence>
<evidence type="ECO:0000256" key="6">
    <source>
        <dbReference type="ARBA" id="ARBA00022692"/>
    </source>
</evidence>
<reference evidence="16 17" key="2">
    <citation type="submission" date="2017-02" db="EMBL/GenBank/DDBJ databases">
        <title>A genome survey and senescence transcriptome analysis in Lentinula edodes.</title>
        <authorList>
            <person name="Sakamoto Y."/>
            <person name="Nakade K."/>
            <person name="Sato S."/>
            <person name="Yoshida Y."/>
            <person name="Miyazaki K."/>
            <person name="Natsume S."/>
            <person name="Konno N."/>
        </authorList>
    </citation>
    <scope>NUCLEOTIDE SEQUENCE [LARGE SCALE GENOMIC DNA]</scope>
    <source>
        <strain evidence="16 17">NBRC 111202</strain>
    </source>
</reference>
<comment type="pathway">
    <text evidence="3">Secondary metabolite biosynthesis.</text>
</comment>
<dbReference type="PRINTS" id="PR00385">
    <property type="entry name" value="P450"/>
</dbReference>
<evidence type="ECO:0000256" key="11">
    <source>
        <dbReference type="ARBA" id="ARBA00023033"/>
    </source>
</evidence>
<dbReference type="EMBL" id="BDGU01000186">
    <property type="protein sequence ID" value="GAW04363.1"/>
    <property type="molecule type" value="Genomic_DNA"/>
</dbReference>
<keyword evidence="10 14" id="KW-0408">Iron</keyword>
<evidence type="ECO:0000256" key="13">
    <source>
        <dbReference type="ARBA" id="ARBA00023180"/>
    </source>
</evidence>